<dbReference type="OrthoDB" id="3065555at2759"/>
<reference evidence="2" key="1">
    <citation type="journal article" date="2017" name="Nat. Ecol. Evol.">
        <title>Genome expansion and lineage-specific genetic innovations in the forest pathogenic fungi Armillaria.</title>
        <authorList>
            <person name="Sipos G."/>
            <person name="Prasanna A.N."/>
            <person name="Walter M.C."/>
            <person name="O'Connor E."/>
            <person name="Balint B."/>
            <person name="Krizsan K."/>
            <person name="Kiss B."/>
            <person name="Hess J."/>
            <person name="Varga T."/>
            <person name="Slot J."/>
            <person name="Riley R."/>
            <person name="Boka B."/>
            <person name="Rigling D."/>
            <person name="Barry K."/>
            <person name="Lee J."/>
            <person name="Mihaltcheva S."/>
            <person name="LaButti K."/>
            <person name="Lipzen A."/>
            <person name="Waldron R."/>
            <person name="Moloney N.M."/>
            <person name="Sperisen C."/>
            <person name="Kredics L."/>
            <person name="Vagvoelgyi C."/>
            <person name="Patrignani A."/>
            <person name="Fitzpatrick D."/>
            <person name="Nagy I."/>
            <person name="Doyle S."/>
            <person name="Anderson J.B."/>
            <person name="Grigoriev I.V."/>
            <person name="Gueldener U."/>
            <person name="Muensterkoetter M."/>
            <person name="Nagy L.G."/>
        </authorList>
    </citation>
    <scope>NUCLEOTIDE SEQUENCE [LARGE SCALE GENOMIC DNA]</scope>
    <source>
        <strain evidence="2">Ar21-2</strain>
    </source>
</reference>
<dbReference type="AlphaFoldDB" id="A0A2H3EA94"/>
<dbReference type="STRING" id="47427.A0A2H3EA94"/>
<keyword evidence="2" id="KW-1185">Reference proteome</keyword>
<evidence type="ECO:0000313" key="2">
    <source>
        <dbReference type="Proteomes" id="UP000217790"/>
    </source>
</evidence>
<dbReference type="OMA" id="CISALEY"/>
<dbReference type="EMBL" id="KZ293650">
    <property type="protein sequence ID" value="PBK96566.1"/>
    <property type="molecule type" value="Genomic_DNA"/>
</dbReference>
<sequence>MDQDLQTKTNPALLHLSSQPITATKVALYLKWEAKCPKVNDKGTVGHSSIAQAVSALENYRFNHQHEPEYKANPEAQVPLHNDSYIGVFEKNSCAKQPERIAEAQVLKAKGASSDNYTVDELIWAALWCIDHTHGTGQQFFIGVQDRAMLLLSTCTAFHGDNVCSLLWSDLFPCDIPMPDMGLDKFIIVRSVTWHLYV</sequence>
<name>A0A2H3EA94_ARMGA</name>
<proteinExistence type="predicted"/>
<organism evidence="1 2">
    <name type="scientific">Armillaria gallica</name>
    <name type="common">Bulbous honey fungus</name>
    <name type="synonym">Armillaria bulbosa</name>
    <dbReference type="NCBI Taxonomy" id="47427"/>
    <lineage>
        <taxon>Eukaryota</taxon>
        <taxon>Fungi</taxon>
        <taxon>Dikarya</taxon>
        <taxon>Basidiomycota</taxon>
        <taxon>Agaricomycotina</taxon>
        <taxon>Agaricomycetes</taxon>
        <taxon>Agaricomycetidae</taxon>
        <taxon>Agaricales</taxon>
        <taxon>Marasmiineae</taxon>
        <taxon>Physalacriaceae</taxon>
        <taxon>Armillaria</taxon>
    </lineage>
</organism>
<protein>
    <submittedName>
        <fullName evidence="1">Uncharacterized protein</fullName>
    </submittedName>
</protein>
<evidence type="ECO:0000313" key="1">
    <source>
        <dbReference type="EMBL" id="PBK96566.1"/>
    </source>
</evidence>
<accession>A0A2H3EA94</accession>
<gene>
    <name evidence="1" type="ORF">ARMGADRAFT_1027591</name>
</gene>
<dbReference type="InParanoid" id="A0A2H3EA94"/>
<dbReference type="Proteomes" id="UP000217790">
    <property type="component" value="Unassembled WGS sequence"/>
</dbReference>